<evidence type="ECO:0000256" key="3">
    <source>
        <dbReference type="ARBA" id="ARBA00022603"/>
    </source>
</evidence>
<evidence type="ECO:0000256" key="4">
    <source>
        <dbReference type="ARBA" id="ARBA00022679"/>
    </source>
</evidence>
<dbReference type="KEGG" id="mtea:DK419_12635"/>
<keyword evidence="3" id="KW-0489">Methyltransferase</keyword>
<dbReference type="RefSeq" id="WP_109959385.1">
    <property type="nucleotide sequence ID" value="NZ_CP029553.1"/>
</dbReference>
<dbReference type="InterPro" id="IPR029063">
    <property type="entry name" value="SAM-dependent_MTases_sf"/>
</dbReference>
<evidence type="ECO:0000256" key="2">
    <source>
        <dbReference type="ARBA" id="ARBA00012534"/>
    </source>
</evidence>
<feature type="domain" description="CheR-type methyltransferase" evidence="6">
    <location>
        <begin position="9"/>
        <end position="293"/>
    </location>
</feature>
<evidence type="ECO:0000256" key="1">
    <source>
        <dbReference type="ARBA" id="ARBA00001541"/>
    </source>
</evidence>
<evidence type="ECO:0000259" key="6">
    <source>
        <dbReference type="PROSITE" id="PS50123"/>
    </source>
</evidence>
<proteinExistence type="predicted"/>
<dbReference type="GO" id="GO:0008983">
    <property type="term" value="F:protein-glutamate O-methyltransferase activity"/>
    <property type="evidence" value="ECO:0007669"/>
    <property type="project" value="UniProtKB-EC"/>
</dbReference>
<dbReference type="SUPFAM" id="SSF53335">
    <property type="entry name" value="S-adenosyl-L-methionine-dependent methyltransferases"/>
    <property type="match status" value="1"/>
</dbReference>
<keyword evidence="4" id="KW-0808">Transferase</keyword>
<dbReference type="InterPro" id="IPR022642">
    <property type="entry name" value="CheR_C"/>
</dbReference>
<comment type="catalytic activity">
    <reaction evidence="1">
        <text>L-glutamyl-[protein] + S-adenosyl-L-methionine = [protein]-L-glutamate 5-O-methyl ester + S-adenosyl-L-homocysteine</text>
        <dbReference type="Rhea" id="RHEA:24452"/>
        <dbReference type="Rhea" id="RHEA-COMP:10208"/>
        <dbReference type="Rhea" id="RHEA-COMP:10311"/>
        <dbReference type="ChEBI" id="CHEBI:29973"/>
        <dbReference type="ChEBI" id="CHEBI:57856"/>
        <dbReference type="ChEBI" id="CHEBI:59789"/>
        <dbReference type="ChEBI" id="CHEBI:82795"/>
        <dbReference type="EC" id="2.1.1.80"/>
    </reaction>
</comment>
<gene>
    <name evidence="7" type="ORF">DK419_12635</name>
</gene>
<sequence>MTPDEPDILGEADLARVCDLLYGHTGILVPGNRRPFIERRVLERMRATGAGTLPAYLARLRADTDGEVQLFVNAFTVNETYFLREEHQLRCLTASLMGVLTAGRTPDDPIRIWSMPCATGEEPYSVAIWLLEHWPEVDRWEIEIVGSDIDTRALATAEAGRYGARALGRLSPALVARYFTPGAAGSGGKGGGKGGGKSWRILPELRGSVRFTRRNLVDGAGMAREGRFDVVFCRNVLIYFDDASRKVAAGNLFAALKPGGFLCLGHTESMARIPSRFVTRRFPDAIVYQRPEDAHD</sequence>
<evidence type="ECO:0000313" key="7">
    <source>
        <dbReference type="EMBL" id="AWN47053.1"/>
    </source>
</evidence>
<dbReference type="PANTHER" id="PTHR24422">
    <property type="entry name" value="CHEMOTAXIS PROTEIN METHYLTRANSFERASE"/>
    <property type="match status" value="1"/>
</dbReference>
<dbReference type="InterPro" id="IPR050903">
    <property type="entry name" value="Bact_Chemotaxis_MeTrfase"/>
</dbReference>
<protein>
    <recommendedName>
        <fullName evidence="2">protein-glutamate O-methyltransferase</fullName>
        <ecNumber evidence="2">2.1.1.80</ecNumber>
    </recommendedName>
</protein>
<evidence type="ECO:0000256" key="5">
    <source>
        <dbReference type="ARBA" id="ARBA00022691"/>
    </source>
</evidence>
<dbReference type="Pfam" id="PF03705">
    <property type="entry name" value="CheR_N"/>
    <property type="match status" value="1"/>
</dbReference>
<dbReference type="InterPro" id="IPR000780">
    <property type="entry name" value="CheR_MeTrfase"/>
</dbReference>
<dbReference type="AlphaFoldDB" id="A0A2U8WLN6"/>
<organism evidence="7 8">
    <name type="scientific">Methylobacterium terrae</name>
    <dbReference type="NCBI Taxonomy" id="2202827"/>
    <lineage>
        <taxon>Bacteria</taxon>
        <taxon>Pseudomonadati</taxon>
        <taxon>Pseudomonadota</taxon>
        <taxon>Alphaproteobacteria</taxon>
        <taxon>Hyphomicrobiales</taxon>
        <taxon>Methylobacteriaceae</taxon>
        <taxon>Methylobacterium</taxon>
    </lineage>
</organism>
<dbReference type="InterPro" id="IPR022641">
    <property type="entry name" value="CheR_N"/>
</dbReference>
<accession>A0A2U8WLN6</accession>
<evidence type="ECO:0000313" key="8">
    <source>
        <dbReference type="Proteomes" id="UP000245444"/>
    </source>
</evidence>
<dbReference type="PANTHER" id="PTHR24422:SF10">
    <property type="entry name" value="CHEMOTAXIS PROTEIN METHYLTRANSFERASE 2"/>
    <property type="match status" value="1"/>
</dbReference>
<dbReference type="OrthoDB" id="9816309at2"/>
<dbReference type="PROSITE" id="PS50123">
    <property type="entry name" value="CHER"/>
    <property type="match status" value="1"/>
</dbReference>
<dbReference type="PRINTS" id="PR00996">
    <property type="entry name" value="CHERMTFRASE"/>
</dbReference>
<name>A0A2U8WLN6_9HYPH</name>
<dbReference type="InterPro" id="IPR036804">
    <property type="entry name" value="CheR_N_sf"/>
</dbReference>
<keyword evidence="8" id="KW-1185">Reference proteome</keyword>
<dbReference type="Proteomes" id="UP000245444">
    <property type="component" value="Chromosome"/>
</dbReference>
<dbReference type="SUPFAM" id="SSF47757">
    <property type="entry name" value="Chemotaxis receptor methyltransferase CheR, N-terminal domain"/>
    <property type="match status" value="1"/>
</dbReference>
<dbReference type="Pfam" id="PF01739">
    <property type="entry name" value="CheR"/>
    <property type="match status" value="1"/>
</dbReference>
<reference evidence="7 8" key="1">
    <citation type="submission" date="2018-05" db="EMBL/GenBank/DDBJ databases">
        <title>Complete Genome Sequence of Methylobacterium sp. 17Sr1-28.</title>
        <authorList>
            <person name="Srinivasan S."/>
        </authorList>
    </citation>
    <scope>NUCLEOTIDE SEQUENCE [LARGE SCALE GENOMIC DNA]</scope>
    <source>
        <strain evidence="7 8">17Sr1-28</strain>
    </source>
</reference>
<dbReference type="EMBL" id="CP029553">
    <property type="protein sequence ID" value="AWN47053.1"/>
    <property type="molecule type" value="Genomic_DNA"/>
</dbReference>
<dbReference type="GO" id="GO:0032259">
    <property type="term" value="P:methylation"/>
    <property type="evidence" value="ECO:0007669"/>
    <property type="project" value="UniProtKB-KW"/>
</dbReference>
<dbReference type="EC" id="2.1.1.80" evidence="2"/>
<dbReference type="Gene3D" id="3.40.50.150">
    <property type="entry name" value="Vaccinia Virus protein VP39"/>
    <property type="match status" value="1"/>
</dbReference>
<dbReference type="SMART" id="SM00138">
    <property type="entry name" value="MeTrc"/>
    <property type="match status" value="1"/>
</dbReference>
<keyword evidence="5" id="KW-0949">S-adenosyl-L-methionine</keyword>
<dbReference type="Gene3D" id="1.10.155.10">
    <property type="entry name" value="Chemotaxis receptor methyltransferase CheR, N-terminal domain"/>
    <property type="match status" value="1"/>
</dbReference>